<protein>
    <submittedName>
        <fullName evidence="2">Uncharacterized protein</fullName>
    </submittedName>
</protein>
<feature type="compositionally biased region" description="Basic and acidic residues" evidence="1">
    <location>
        <begin position="138"/>
        <end position="154"/>
    </location>
</feature>
<evidence type="ECO:0000256" key="1">
    <source>
        <dbReference type="SAM" id="MobiDB-lite"/>
    </source>
</evidence>
<gene>
    <name evidence="2" type="ORF">ElyMa_005997500</name>
</gene>
<evidence type="ECO:0000313" key="2">
    <source>
        <dbReference type="EMBL" id="GFR84341.1"/>
    </source>
</evidence>
<dbReference type="Proteomes" id="UP000762676">
    <property type="component" value="Unassembled WGS sequence"/>
</dbReference>
<organism evidence="2 3">
    <name type="scientific">Elysia marginata</name>
    <dbReference type="NCBI Taxonomy" id="1093978"/>
    <lineage>
        <taxon>Eukaryota</taxon>
        <taxon>Metazoa</taxon>
        <taxon>Spiralia</taxon>
        <taxon>Lophotrochozoa</taxon>
        <taxon>Mollusca</taxon>
        <taxon>Gastropoda</taxon>
        <taxon>Heterobranchia</taxon>
        <taxon>Euthyneura</taxon>
        <taxon>Panpulmonata</taxon>
        <taxon>Sacoglossa</taxon>
        <taxon>Placobranchoidea</taxon>
        <taxon>Plakobranchidae</taxon>
        <taxon>Elysia</taxon>
    </lineage>
</organism>
<keyword evidence="3" id="KW-1185">Reference proteome</keyword>
<feature type="region of interest" description="Disordered" evidence="1">
    <location>
        <begin position="125"/>
        <end position="154"/>
    </location>
</feature>
<accession>A0AAV4GGC5</accession>
<dbReference type="EMBL" id="BMAT01012050">
    <property type="protein sequence ID" value="GFR84341.1"/>
    <property type="molecule type" value="Genomic_DNA"/>
</dbReference>
<name>A0AAV4GGC5_9GAST</name>
<evidence type="ECO:0000313" key="3">
    <source>
        <dbReference type="Proteomes" id="UP000762676"/>
    </source>
</evidence>
<proteinExistence type="predicted"/>
<sequence>MIKVNCVTCRKKEGAEGKRNAGGMGIQAERDINLYKGIEAGTRKDKSRKDKQAKTAGYACIAINYCVAPGQGVPHHLDCPGNPCLPTGYPLCAEPGLTYLRSDNWTIQNLALARPDGVLVLIQPSGHGQGKCSSVGSDSRDMRDNQRNGDKCWR</sequence>
<reference evidence="2 3" key="1">
    <citation type="journal article" date="2021" name="Elife">
        <title>Chloroplast acquisition without the gene transfer in kleptoplastic sea slugs, Plakobranchus ocellatus.</title>
        <authorList>
            <person name="Maeda T."/>
            <person name="Takahashi S."/>
            <person name="Yoshida T."/>
            <person name="Shimamura S."/>
            <person name="Takaki Y."/>
            <person name="Nagai Y."/>
            <person name="Toyoda A."/>
            <person name="Suzuki Y."/>
            <person name="Arimoto A."/>
            <person name="Ishii H."/>
            <person name="Satoh N."/>
            <person name="Nishiyama T."/>
            <person name="Hasebe M."/>
            <person name="Maruyama T."/>
            <person name="Minagawa J."/>
            <person name="Obokata J."/>
            <person name="Shigenobu S."/>
        </authorList>
    </citation>
    <scope>NUCLEOTIDE SEQUENCE [LARGE SCALE GENOMIC DNA]</scope>
</reference>
<comment type="caution">
    <text evidence="2">The sequence shown here is derived from an EMBL/GenBank/DDBJ whole genome shotgun (WGS) entry which is preliminary data.</text>
</comment>
<dbReference type="AlphaFoldDB" id="A0AAV4GGC5"/>